<keyword evidence="8 13" id="KW-1133">Transmembrane helix</keyword>
<dbReference type="PRINTS" id="PR00701">
    <property type="entry name" value="60KDINNERMP"/>
</dbReference>
<dbReference type="Pfam" id="PF14849">
    <property type="entry name" value="YidC_periplas"/>
    <property type="match status" value="1"/>
</dbReference>
<dbReference type="NCBIfam" id="TIGR03592">
    <property type="entry name" value="yidC_oxa1_cterm"/>
    <property type="match status" value="1"/>
</dbReference>
<evidence type="ECO:0000256" key="9">
    <source>
        <dbReference type="ARBA" id="ARBA00023136"/>
    </source>
</evidence>
<evidence type="ECO:0000256" key="5">
    <source>
        <dbReference type="ARBA" id="ARBA00022475"/>
    </source>
</evidence>
<name>T2GDQ8_MEGG1</name>
<evidence type="ECO:0000313" key="16">
    <source>
        <dbReference type="EMBL" id="AGW14710.1"/>
    </source>
</evidence>
<keyword evidence="6 13" id="KW-0812">Transmembrane</keyword>
<dbReference type="Gene3D" id="2.70.98.90">
    <property type="match status" value="1"/>
</dbReference>
<comment type="subcellular location">
    <subcellularLocation>
        <location evidence="1">Cell inner membrane</location>
        <topology evidence="1">Multi-pass membrane protein</topology>
    </subcellularLocation>
    <subcellularLocation>
        <location evidence="13">Cell membrane</location>
        <topology evidence="13">Multi-pass membrane protein</topology>
    </subcellularLocation>
</comment>
<dbReference type="HAMAP" id="MF_01810">
    <property type="entry name" value="YidC_type1"/>
    <property type="match status" value="1"/>
</dbReference>
<dbReference type="InterPro" id="IPR001708">
    <property type="entry name" value="YidC/ALB3/OXA1/COX18"/>
</dbReference>
<evidence type="ECO:0000313" key="17">
    <source>
        <dbReference type="Proteomes" id="UP000016587"/>
    </source>
</evidence>
<dbReference type="GO" id="GO:0032977">
    <property type="term" value="F:membrane insertase activity"/>
    <property type="evidence" value="ECO:0007669"/>
    <property type="project" value="InterPro"/>
</dbReference>
<dbReference type="GO" id="GO:0015031">
    <property type="term" value="P:protein transport"/>
    <property type="evidence" value="ECO:0007669"/>
    <property type="project" value="UniProtKB-KW"/>
</dbReference>
<dbReference type="HOGENOM" id="CLU_016535_3_0_7"/>
<dbReference type="CDD" id="cd20070">
    <property type="entry name" value="5TM_YidC_Alb3"/>
    <property type="match status" value="1"/>
</dbReference>
<comment type="function">
    <text evidence="13">Required for the insertion and/or proper folding and/or complex formation of integral membrane proteins into the membrane. Involved in integration of membrane proteins that insert both dependently and independently of the Sec translocase complex, as well as at least some lipoproteins. Aids folding of multispanning membrane proteins.</text>
</comment>
<dbReference type="KEGG" id="dgg:DGI_2987"/>
<keyword evidence="17" id="KW-1185">Reference proteome</keyword>
<evidence type="ECO:0000256" key="13">
    <source>
        <dbReference type="HAMAP-Rule" id="MF_01810"/>
    </source>
</evidence>
<comment type="caution">
    <text evidence="13">Lacks conserved residue(s) required for the propagation of feature annotation.</text>
</comment>
<dbReference type="PATRIC" id="fig|1121448.10.peg.2947"/>
<keyword evidence="4 13" id="KW-0813">Transport</keyword>
<protein>
    <recommendedName>
        <fullName evidence="3 13">Membrane protein insertase YidC</fullName>
    </recommendedName>
    <alternativeName>
        <fullName evidence="12 13">Foldase YidC</fullName>
    </alternativeName>
    <alternativeName>
        <fullName evidence="11 13">Membrane integrase YidC</fullName>
    </alternativeName>
    <alternativeName>
        <fullName evidence="13">Membrane protein YidC</fullName>
    </alternativeName>
</protein>
<dbReference type="PANTHER" id="PTHR12428:SF65">
    <property type="entry name" value="CYTOCHROME C OXIDASE ASSEMBLY PROTEIN COX18, MITOCHONDRIAL"/>
    <property type="match status" value="1"/>
</dbReference>
<dbReference type="GO" id="GO:0005886">
    <property type="term" value="C:plasma membrane"/>
    <property type="evidence" value="ECO:0007669"/>
    <property type="project" value="UniProtKB-SubCell"/>
</dbReference>
<comment type="similarity">
    <text evidence="2 13">Belongs to the OXA1/ALB3/YidC family. Type 1 subfamily.</text>
</comment>
<evidence type="ECO:0000256" key="12">
    <source>
        <dbReference type="ARBA" id="ARBA00033342"/>
    </source>
</evidence>
<keyword evidence="7 13" id="KW-0653">Protein transport</keyword>
<reference evidence="17" key="2">
    <citation type="submission" date="2013-07" db="EMBL/GenBank/DDBJ databases">
        <authorList>
            <person name="Morais-Silva F.O."/>
            <person name="Rezende A.M."/>
            <person name="Pimentel C."/>
            <person name="Resende D.M."/>
            <person name="Santos C.I."/>
            <person name="Clemente C."/>
            <person name="de Oliveira L.M."/>
            <person name="da Silva S.M."/>
            <person name="Costa D.A."/>
            <person name="Varela-Raposo A."/>
            <person name="Horacio E.C.A."/>
            <person name="Matos M."/>
            <person name="Flores O."/>
            <person name="Ruiz J.C."/>
            <person name="Rodrigues-Pousada C."/>
        </authorList>
    </citation>
    <scope>NUCLEOTIDE SEQUENCE [LARGE SCALE GENOMIC DNA]</scope>
    <source>
        <strain evidence="17">ATCC 19364 / DSM 1382 / NCIMB 9332 / VKM B-1759</strain>
    </source>
</reference>
<dbReference type="eggNOG" id="COG0706">
    <property type="taxonomic scope" value="Bacteria"/>
</dbReference>
<evidence type="ECO:0000256" key="4">
    <source>
        <dbReference type="ARBA" id="ARBA00022448"/>
    </source>
</evidence>
<organism evidence="16 17">
    <name type="scientific">Megalodesulfovibrio gigas (strain ATCC 19364 / DSM 1382 / NCIMB 9332 / VKM B-1759)</name>
    <name type="common">Desulfovibrio gigas</name>
    <dbReference type="NCBI Taxonomy" id="1121448"/>
    <lineage>
        <taxon>Bacteria</taxon>
        <taxon>Pseudomonadati</taxon>
        <taxon>Thermodesulfobacteriota</taxon>
        <taxon>Desulfovibrionia</taxon>
        <taxon>Desulfovibrionales</taxon>
        <taxon>Desulfovibrionaceae</taxon>
        <taxon>Megalodesulfovibrio</taxon>
    </lineage>
</organism>
<dbReference type="Pfam" id="PF02096">
    <property type="entry name" value="60KD_IMP"/>
    <property type="match status" value="1"/>
</dbReference>
<keyword evidence="10 13" id="KW-0143">Chaperone</keyword>
<feature type="transmembrane region" description="Helical" evidence="13">
    <location>
        <begin position="421"/>
        <end position="444"/>
    </location>
</feature>
<dbReference type="EMBL" id="CP006585">
    <property type="protein sequence ID" value="AGW14710.1"/>
    <property type="molecule type" value="Genomic_DNA"/>
</dbReference>
<dbReference type="InterPro" id="IPR047196">
    <property type="entry name" value="YidC_ALB_C"/>
</dbReference>
<evidence type="ECO:0000256" key="7">
    <source>
        <dbReference type="ARBA" id="ARBA00022927"/>
    </source>
</evidence>
<evidence type="ECO:0000256" key="10">
    <source>
        <dbReference type="ARBA" id="ARBA00023186"/>
    </source>
</evidence>
<evidence type="ECO:0000256" key="3">
    <source>
        <dbReference type="ARBA" id="ARBA00015325"/>
    </source>
</evidence>
<evidence type="ECO:0000256" key="2">
    <source>
        <dbReference type="ARBA" id="ARBA00010527"/>
    </source>
</evidence>
<proteinExistence type="inferred from homology"/>
<feature type="transmembrane region" description="Helical" evidence="13">
    <location>
        <begin position="505"/>
        <end position="530"/>
    </location>
</feature>
<dbReference type="PANTHER" id="PTHR12428">
    <property type="entry name" value="OXA1"/>
    <property type="match status" value="1"/>
</dbReference>
<evidence type="ECO:0000256" key="1">
    <source>
        <dbReference type="ARBA" id="ARBA00004429"/>
    </source>
</evidence>
<feature type="domain" description="Membrane insertase YidC/Oxa/ALB C-terminal" evidence="14">
    <location>
        <begin position="358"/>
        <end position="542"/>
    </location>
</feature>
<dbReference type="Proteomes" id="UP000016587">
    <property type="component" value="Chromosome"/>
</dbReference>
<feature type="transmembrane region" description="Helical" evidence="13">
    <location>
        <begin position="350"/>
        <end position="374"/>
    </location>
</feature>
<keyword evidence="9 13" id="KW-0472">Membrane</keyword>
<sequence length="546" mass="59765">MQNSPDQKRLIVAVVLSLGVLLGWGYFFPAPKAPPPVVNATASNTTQAQSSPAEQFAAPVTPEPVKTVTGTPVVVQSPLYKAVFNSAGGWCSTFQLHRYQVSIADGAPDVDLVAQGASAAHPMGVLLSKYPTWDVFSWGPALGADGQPVSELNLADGKNATLSFVGEAAGIRLKRTLTFDPSTYYIAESLTIHNVSEDAKQVGDVRFTMAVLPFTADGDSYNVTRVAAYDDEGFKEDQDKDDLREKGFQRDLGVRWGGIISNYFMAVVAPVDPSAPGQFLAKIEDGIFRTTLSKPADQLAPGAETTLQMGYYLGPKDPVYLNELPGNLAAAIDYGFFSVIAKPLLVALNYFYSLVGNYGVAIILLTVCVKILFWPLSAKSYKSMEQMKKLQPMMAKIREKHGDDRQKMNEEMMSLYKTYKVNPAGGCLPMLLQIPVFIGLYQALLGAIQLRHAPFISHVPFTDLVWLADLSAKDPYYVTPLVMGATMFLQQKLSPPPGDPTQAKIMMLMPVIFTFMFLNFPAGLVVYWLVNNVLSIAQQKWMLRNA</sequence>
<dbReference type="GO" id="GO:0051205">
    <property type="term" value="P:protein insertion into membrane"/>
    <property type="evidence" value="ECO:0007669"/>
    <property type="project" value="TreeGrafter"/>
</dbReference>
<dbReference type="CDD" id="cd19961">
    <property type="entry name" value="EcYidC-like_peri"/>
    <property type="match status" value="1"/>
</dbReference>
<dbReference type="STRING" id="1121448.DGI_2987"/>
<dbReference type="InterPro" id="IPR038221">
    <property type="entry name" value="YidC_periplasmic_sf"/>
</dbReference>
<comment type="subunit">
    <text evidence="13">Interacts with the Sec translocase complex via SecD. Specifically interacts with transmembrane segments of nascent integral membrane proteins during membrane integration.</text>
</comment>
<dbReference type="AlphaFoldDB" id="T2GDQ8"/>
<dbReference type="PRINTS" id="PR01900">
    <property type="entry name" value="YIDCPROTEIN"/>
</dbReference>
<evidence type="ECO:0000256" key="6">
    <source>
        <dbReference type="ARBA" id="ARBA00022692"/>
    </source>
</evidence>
<accession>T2GDQ8</accession>
<dbReference type="InterPro" id="IPR028055">
    <property type="entry name" value="YidC/Oxa/ALB_C"/>
</dbReference>
<dbReference type="InterPro" id="IPR028053">
    <property type="entry name" value="Membr_insert_YidC_N"/>
</dbReference>
<dbReference type="InterPro" id="IPR019998">
    <property type="entry name" value="Membr_insert_YidC"/>
</dbReference>
<dbReference type="RefSeq" id="WP_021761777.1">
    <property type="nucleotide sequence ID" value="NC_022444.1"/>
</dbReference>
<gene>
    <name evidence="13" type="primary">yidC</name>
    <name evidence="16" type="ORF">DGI_2987</name>
</gene>
<evidence type="ECO:0000259" key="15">
    <source>
        <dbReference type="Pfam" id="PF14849"/>
    </source>
</evidence>
<evidence type="ECO:0000256" key="11">
    <source>
        <dbReference type="ARBA" id="ARBA00033245"/>
    </source>
</evidence>
<evidence type="ECO:0000259" key="14">
    <source>
        <dbReference type="Pfam" id="PF02096"/>
    </source>
</evidence>
<keyword evidence="5 13" id="KW-1003">Cell membrane</keyword>
<dbReference type="OrthoDB" id="9780552at2"/>
<feature type="domain" description="Membrane insertase YidC N-terminal" evidence="15">
    <location>
        <begin position="73"/>
        <end position="345"/>
    </location>
</feature>
<dbReference type="NCBIfam" id="TIGR03593">
    <property type="entry name" value="yidC_nterm"/>
    <property type="match status" value="1"/>
</dbReference>
<reference evidence="16 17" key="1">
    <citation type="journal article" date="2013" name="J. Bacteriol.">
        <title>Roles of HynAB and Ech, the only two hydrogenases found in the model sulfate reducer Desulfovibrio gigas.</title>
        <authorList>
            <person name="Morais-Silva F.O."/>
            <person name="Santos C.I."/>
            <person name="Rodrigues R."/>
            <person name="Pereira I.A."/>
            <person name="Rodrigues-Pousada C."/>
        </authorList>
    </citation>
    <scope>NUCLEOTIDE SEQUENCE [LARGE SCALE GENOMIC DNA]</scope>
    <source>
        <strain evidence="17">ATCC 19364 / DSM 1382 / NCIMB 9332 / VKM B-1759</strain>
    </source>
</reference>
<evidence type="ECO:0000256" key="8">
    <source>
        <dbReference type="ARBA" id="ARBA00022989"/>
    </source>
</evidence>